<gene>
    <name evidence="1" type="ORF">H8R10_06505</name>
</gene>
<dbReference type="AlphaFoldDB" id="A0A8I0KWC5"/>
<evidence type="ECO:0000313" key="2">
    <source>
        <dbReference type="Proteomes" id="UP000627538"/>
    </source>
</evidence>
<dbReference type="Proteomes" id="UP000627538">
    <property type="component" value="Unassembled WGS sequence"/>
</dbReference>
<keyword evidence="2" id="KW-1185">Reference proteome</keyword>
<protein>
    <submittedName>
        <fullName evidence="1">Uncharacterized protein</fullName>
    </submittedName>
</protein>
<dbReference type="RefSeq" id="WP_191071894.1">
    <property type="nucleotide sequence ID" value="NZ_CP060506.1"/>
</dbReference>
<evidence type="ECO:0000313" key="1">
    <source>
        <dbReference type="EMBL" id="MBD3689874.1"/>
    </source>
</evidence>
<dbReference type="EMBL" id="JACRUO010000001">
    <property type="protein sequence ID" value="MBD3689874.1"/>
    <property type="molecule type" value="Genomic_DNA"/>
</dbReference>
<accession>A0A8I0KWC5</accession>
<organism evidence="1 2">
    <name type="scientific">Nanchangia anserum</name>
    <dbReference type="NCBI Taxonomy" id="2692125"/>
    <lineage>
        <taxon>Bacteria</taxon>
        <taxon>Bacillati</taxon>
        <taxon>Actinomycetota</taxon>
        <taxon>Actinomycetes</taxon>
        <taxon>Actinomycetales</taxon>
        <taxon>Actinomycetaceae</taxon>
        <taxon>Nanchangia</taxon>
    </lineage>
</organism>
<proteinExistence type="predicted"/>
<sequence>MAATPTTIQKVKQQADHSGLIRKTIHAAAFWAPIDTEVPETLTNEAGQLLSLPEAWRPFGLVATDGYTLGADTDKAEVEALGYVDPVRSDITKIARSIKFTCFETWQRLIRELVDGVNLAETTPNAGGELSYDAPQVPMFEEGRLMLVTTDGPAANEFIRGTCFTRVKLSEVPEEAFNNEDAESIELTFDAFPDAKLGTAMRRYFGGTGAKNSVKDLGWKTAGGAA</sequence>
<name>A0A8I0KWC5_9ACTO</name>
<reference evidence="1 2" key="1">
    <citation type="submission" date="2020-08" db="EMBL/GenBank/DDBJ databases">
        <title>Winkia gen. nov., sp. nov., isolated from faeces of the Anser albifrons in China.</title>
        <authorList>
            <person name="Liu Q."/>
        </authorList>
    </citation>
    <scope>NUCLEOTIDE SEQUENCE [LARGE SCALE GENOMIC DNA]</scope>
    <source>
        <strain evidence="1 2">C62</strain>
    </source>
</reference>
<comment type="caution">
    <text evidence="1">The sequence shown here is derived from an EMBL/GenBank/DDBJ whole genome shotgun (WGS) entry which is preliminary data.</text>
</comment>